<dbReference type="AlphaFoldDB" id="A0A0V1L5Q9"/>
<feature type="chain" id="PRO_5006881534" description="Secreted protein" evidence="2">
    <location>
        <begin position="29"/>
        <end position="84"/>
    </location>
</feature>
<dbReference type="EMBL" id="JYDW01000133">
    <property type="protein sequence ID" value="KRZ54620.1"/>
    <property type="molecule type" value="Genomic_DNA"/>
</dbReference>
<accession>A0A0V1L5Q9</accession>
<evidence type="ECO:0000256" key="1">
    <source>
        <dbReference type="SAM" id="MobiDB-lite"/>
    </source>
</evidence>
<evidence type="ECO:0000313" key="4">
    <source>
        <dbReference type="Proteomes" id="UP000054721"/>
    </source>
</evidence>
<feature type="region of interest" description="Disordered" evidence="1">
    <location>
        <begin position="53"/>
        <end position="84"/>
    </location>
</feature>
<feature type="signal peptide" evidence="2">
    <location>
        <begin position="1"/>
        <end position="28"/>
    </location>
</feature>
<keyword evidence="4" id="KW-1185">Reference proteome</keyword>
<evidence type="ECO:0000313" key="3">
    <source>
        <dbReference type="EMBL" id="KRZ54620.1"/>
    </source>
</evidence>
<feature type="compositionally biased region" description="Polar residues" evidence="1">
    <location>
        <begin position="53"/>
        <end position="70"/>
    </location>
</feature>
<proteinExistence type="predicted"/>
<gene>
    <name evidence="3" type="ORF">T02_6250</name>
</gene>
<dbReference type="Proteomes" id="UP000054721">
    <property type="component" value="Unassembled WGS sequence"/>
</dbReference>
<reference evidence="3 4" key="1">
    <citation type="submission" date="2015-05" db="EMBL/GenBank/DDBJ databases">
        <title>Evolution of Trichinella species and genotypes.</title>
        <authorList>
            <person name="Korhonen P.K."/>
            <person name="Edoardo P."/>
            <person name="Giuseppe L.R."/>
            <person name="Gasser R.B."/>
        </authorList>
    </citation>
    <scope>NUCLEOTIDE SEQUENCE [LARGE SCALE GENOMIC DNA]</scope>
    <source>
        <strain evidence="3">ISS10</strain>
    </source>
</reference>
<dbReference type="OrthoDB" id="10546864at2759"/>
<evidence type="ECO:0000256" key="2">
    <source>
        <dbReference type="SAM" id="SignalP"/>
    </source>
</evidence>
<organism evidence="3 4">
    <name type="scientific">Trichinella nativa</name>
    <dbReference type="NCBI Taxonomy" id="6335"/>
    <lineage>
        <taxon>Eukaryota</taxon>
        <taxon>Metazoa</taxon>
        <taxon>Ecdysozoa</taxon>
        <taxon>Nematoda</taxon>
        <taxon>Enoplea</taxon>
        <taxon>Dorylaimia</taxon>
        <taxon>Trichinellida</taxon>
        <taxon>Trichinellidae</taxon>
        <taxon>Trichinella</taxon>
    </lineage>
</organism>
<keyword evidence="2" id="KW-0732">Signal</keyword>
<name>A0A0V1L5Q9_9BILA</name>
<evidence type="ECO:0008006" key="5">
    <source>
        <dbReference type="Google" id="ProtNLM"/>
    </source>
</evidence>
<sequence length="84" mass="9706">MNVRVPSIRLKLFFFISIFVQRPQSVHTYQRDIPIPHNDGFAIHHCFKQPCSGKSANSQSQGKKLISQISTKRHQLRQNGETVF</sequence>
<protein>
    <recommendedName>
        <fullName evidence="5">Secreted protein</fullName>
    </recommendedName>
</protein>
<comment type="caution">
    <text evidence="3">The sequence shown here is derived from an EMBL/GenBank/DDBJ whole genome shotgun (WGS) entry which is preliminary data.</text>
</comment>